<evidence type="ECO:0000256" key="1">
    <source>
        <dbReference type="SAM" id="Phobius"/>
    </source>
</evidence>
<dbReference type="Proteomes" id="UP000582090">
    <property type="component" value="Unassembled WGS sequence"/>
</dbReference>
<keyword evidence="1" id="KW-1133">Transmembrane helix</keyword>
<evidence type="ECO:0008006" key="4">
    <source>
        <dbReference type="Google" id="ProtNLM"/>
    </source>
</evidence>
<accession>A0A7W6GB75</accession>
<name>A0A7W6GB75_9HYPH</name>
<evidence type="ECO:0000313" key="2">
    <source>
        <dbReference type="EMBL" id="MBB3964705.1"/>
    </source>
</evidence>
<dbReference type="RefSeq" id="WP_281393578.1">
    <property type="nucleotide sequence ID" value="NZ_JACIDW010000006.1"/>
</dbReference>
<dbReference type="AlphaFoldDB" id="A0A7W6GB75"/>
<proteinExistence type="predicted"/>
<dbReference type="EMBL" id="JACIDW010000006">
    <property type="protein sequence ID" value="MBB3964705.1"/>
    <property type="molecule type" value="Genomic_DNA"/>
</dbReference>
<keyword evidence="1" id="KW-0812">Transmembrane</keyword>
<gene>
    <name evidence="2" type="ORF">GGQ67_002368</name>
</gene>
<organism evidence="2 3">
    <name type="scientific">Rhizobium metallidurans</name>
    <dbReference type="NCBI Taxonomy" id="1265931"/>
    <lineage>
        <taxon>Bacteria</taxon>
        <taxon>Pseudomonadati</taxon>
        <taxon>Pseudomonadota</taxon>
        <taxon>Alphaproteobacteria</taxon>
        <taxon>Hyphomicrobiales</taxon>
        <taxon>Rhizobiaceae</taxon>
        <taxon>Rhizobium/Agrobacterium group</taxon>
        <taxon>Rhizobium</taxon>
    </lineage>
</organism>
<reference evidence="2 3" key="1">
    <citation type="submission" date="2020-08" db="EMBL/GenBank/DDBJ databases">
        <title>Genomic Encyclopedia of Type Strains, Phase IV (KMG-IV): sequencing the most valuable type-strain genomes for metagenomic binning, comparative biology and taxonomic classification.</title>
        <authorList>
            <person name="Goeker M."/>
        </authorList>
    </citation>
    <scope>NUCLEOTIDE SEQUENCE [LARGE SCALE GENOMIC DNA]</scope>
    <source>
        <strain evidence="2 3">DSM 26575</strain>
    </source>
</reference>
<evidence type="ECO:0000313" key="3">
    <source>
        <dbReference type="Proteomes" id="UP000582090"/>
    </source>
</evidence>
<keyword evidence="1" id="KW-0472">Membrane</keyword>
<comment type="caution">
    <text evidence="2">The sequence shown here is derived from an EMBL/GenBank/DDBJ whole genome shotgun (WGS) entry which is preliminary data.</text>
</comment>
<protein>
    <recommendedName>
        <fullName evidence="4">Transmembrane protein</fullName>
    </recommendedName>
</protein>
<sequence>MNTGALLFISFGLPAIIGILAYAAVLWHEREWRKHRDQPGE</sequence>
<feature type="transmembrane region" description="Helical" evidence="1">
    <location>
        <begin position="6"/>
        <end position="27"/>
    </location>
</feature>
<keyword evidence="3" id="KW-1185">Reference proteome</keyword>